<evidence type="ECO:0000313" key="1">
    <source>
        <dbReference type="EMBL" id="KAK1939435.1"/>
    </source>
</evidence>
<evidence type="ECO:0000313" key="2">
    <source>
        <dbReference type="Proteomes" id="UP001259832"/>
    </source>
</evidence>
<evidence type="ECO:0008006" key="3">
    <source>
        <dbReference type="Google" id="ProtNLM"/>
    </source>
</evidence>
<accession>A0AAD9GJ75</accession>
<gene>
    <name evidence="1" type="ORF">P3T76_008819</name>
</gene>
<organism evidence="1 2">
    <name type="scientific">Phytophthora citrophthora</name>
    <dbReference type="NCBI Taxonomy" id="4793"/>
    <lineage>
        <taxon>Eukaryota</taxon>
        <taxon>Sar</taxon>
        <taxon>Stramenopiles</taxon>
        <taxon>Oomycota</taxon>
        <taxon>Peronosporomycetes</taxon>
        <taxon>Peronosporales</taxon>
        <taxon>Peronosporaceae</taxon>
        <taxon>Phytophthora</taxon>
    </lineage>
</organism>
<keyword evidence="2" id="KW-1185">Reference proteome</keyword>
<name>A0AAD9GJ75_9STRA</name>
<dbReference type="AlphaFoldDB" id="A0AAD9GJ75"/>
<protein>
    <recommendedName>
        <fullName evidence="3">HAT C-terminal dimerisation domain-containing protein</fullName>
    </recommendedName>
</protein>
<dbReference type="EMBL" id="JASMQC010000016">
    <property type="protein sequence ID" value="KAK1939435.1"/>
    <property type="molecule type" value="Genomic_DNA"/>
</dbReference>
<proteinExistence type="predicted"/>
<dbReference type="Proteomes" id="UP001259832">
    <property type="component" value="Unassembled WGS sequence"/>
</dbReference>
<comment type="caution">
    <text evidence="1">The sequence shown here is derived from an EMBL/GenBank/DDBJ whole genome shotgun (WGS) entry which is preliminary data.</text>
</comment>
<reference evidence="1" key="1">
    <citation type="submission" date="2023-08" db="EMBL/GenBank/DDBJ databases">
        <title>Reference Genome Resource for the Citrus Pathogen Phytophthora citrophthora.</title>
        <authorList>
            <person name="Moller H."/>
            <person name="Coetzee B."/>
            <person name="Rose L.J."/>
            <person name="Van Niekerk J.M."/>
        </authorList>
    </citation>
    <scope>NUCLEOTIDE SEQUENCE</scope>
    <source>
        <strain evidence="1">STE-U-9442</strain>
    </source>
</reference>
<sequence>MTTVAMPREANIPVAIYEPLRAPPTLFSEDMMECFGDIIHEERVAPEAINDMNAARVDEELERREGAAMSIQINDNRPETVLEVWKRQVDNGTFKFFPLVTRILFAIPSSSAQIKRDFGTAGQ</sequence>